<dbReference type="GeneID" id="20316610"/>
<evidence type="ECO:0000313" key="2">
    <source>
        <dbReference type="Proteomes" id="UP000054324"/>
    </source>
</evidence>
<dbReference type="RefSeq" id="XP_009164919.1">
    <property type="nucleotide sequence ID" value="XM_009166655.1"/>
</dbReference>
<dbReference type="EMBL" id="KL596647">
    <property type="protein sequence ID" value="KER31377.1"/>
    <property type="molecule type" value="Genomic_DNA"/>
</dbReference>
<evidence type="ECO:0000313" key="1">
    <source>
        <dbReference type="EMBL" id="KER31377.1"/>
    </source>
</evidence>
<dbReference type="AlphaFoldDB" id="A0A074ZZD7"/>
<dbReference type="KEGG" id="ovi:T265_02422"/>
<keyword evidence="2" id="KW-1185">Reference proteome</keyword>
<dbReference type="Proteomes" id="UP000054324">
    <property type="component" value="Unassembled WGS sequence"/>
</dbReference>
<name>A0A074ZZD7_OPIVI</name>
<gene>
    <name evidence="1" type="ORF">T265_02422</name>
</gene>
<protein>
    <submittedName>
        <fullName evidence="1">Uncharacterized protein</fullName>
    </submittedName>
</protein>
<organism evidence="1 2">
    <name type="scientific">Opisthorchis viverrini</name>
    <name type="common">Southeast Asian liver fluke</name>
    <dbReference type="NCBI Taxonomy" id="6198"/>
    <lineage>
        <taxon>Eukaryota</taxon>
        <taxon>Metazoa</taxon>
        <taxon>Spiralia</taxon>
        <taxon>Lophotrochozoa</taxon>
        <taxon>Platyhelminthes</taxon>
        <taxon>Trematoda</taxon>
        <taxon>Digenea</taxon>
        <taxon>Opisthorchiida</taxon>
        <taxon>Opisthorchiata</taxon>
        <taxon>Opisthorchiidae</taxon>
        <taxon>Opisthorchis</taxon>
    </lineage>
</organism>
<reference evidence="1 2" key="1">
    <citation type="submission" date="2013-11" db="EMBL/GenBank/DDBJ databases">
        <title>Opisthorchis viverrini - life in the bile duct.</title>
        <authorList>
            <person name="Young N.D."/>
            <person name="Nagarajan N."/>
            <person name="Lin S.J."/>
            <person name="Korhonen P.K."/>
            <person name="Jex A.R."/>
            <person name="Hall R.S."/>
            <person name="Safavi-Hemami H."/>
            <person name="Kaewkong W."/>
            <person name="Bertrand D."/>
            <person name="Gao S."/>
            <person name="Seet Q."/>
            <person name="Wongkham S."/>
            <person name="Teh B.T."/>
            <person name="Wongkham C."/>
            <person name="Intapan P.M."/>
            <person name="Maleewong W."/>
            <person name="Yang X."/>
            <person name="Hu M."/>
            <person name="Wang Z."/>
            <person name="Hofmann A."/>
            <person name="Sternberg P.W."/>
            <person name="Tan P."/>
            <person name="Wang J."/>
            <person name="Gasser R.B."/>
        </authorList>
    </citation>
    <scope>NUCLEOTIDE SEQUENCE [LARGE SCALE GENOMIC DNA]</scope>
</reference>
<sequence length="60" mass="6584">MSGTKVCPLDGLLAKSGVRSWSTDQTRASHSTVEILMSQMTAVMRFRPPTPPPHAKYVEP</sequence>
<dbReference type="CTD" id="20316610"/>
<accession>A0A074ZZD7</accession>
<proteinExistence type="predicted"/>